<dbReference type="EMBL" id="CP001683">
    <property type="protein sequence ID" value="ACU96295.1"/>
    <property type="molecule type" value="Genomic_DNA"/>
</dbReference>
<keyword evidence="2" id="KW-1185">Reference proteome</keyword>
<dbReference type="Proteomes" id="UP000000841">
    <property type="component" value="Chromosome"/>
</dbReference>
<proteinExistence type="predicted"/>
<dbReference type="KEGG" id="svi:Svir_12460"/>
<dbReference type="AlphaFoldDB" id="C7MPQ0"/>
<reference evidence="1 2" key="1">
    <citation type="journal article" date="2009" name="Stand. Genomic Sci.">
        <title>Complete genome sequence of Saccharomonospora viridis type strain (P101).</title>
        <authorList>
            <person name="Pati A."/>
            <person name="Sikorski J."/>
            <person name="Nolan M."/>
            <person name="Lapidus A."/>
            <person name="Copeland A."/>
            <person name="Glavina Del Rio T."/>
            <person name="Lucas S."/>
            <person name="Chen F."/>
            <person name="Tice H."/>
            <person name="Pitluck S."/>
            <person name="Cheng J.F."/>
            <person name="Chertkov O."/>
            <person name="Brettin T."/>
            <person name="Han C."/>
            <person name="Detter J.C."/>
            <person name="Kuske C."/>
            <person name="Bruce D."/>
            <person name="Goodwin L."/>
            <person name="Chain P."/>
            <person name="D'haeseleer P."/>
            <person name="Chen A."/>
            <person name="Palaniappan K."/>
            <person name="Ivanova N."/>
            <person name="Mavromatis K."/>
            <person name="Mikhailova N."/>
            <person name="Rohde M."/>
            <person name="Tindall B.J."/>
            <person name="Goker M."/>
            <person name="Bristow J."/>
            <person name="Eisen J.A."/>
            <person name="Markowitz V."/>
            <person name="Hugenholtz P."/>
            <person name="Kyrpides N.C."/>
            <person name="Klenk H.P."/>
        </authorList>
    </citation>
    <scope>NUCLEOTIDE SEQUENCE [LARGE SCALE GENOMIC DNA]</scope>
    <source>
        <strain evidence="2">ATCC 15386 / DSM 43017 / JCM 3036 / NBRC 12207 / P101</strain>
    </source>
</reference>
<dbReference type="eggNOG" id="ENOG50326WM">
    <property type="taxonomic scope" value="Bacteria"/>
</dbReference>
<dbReference type="HOGENOM" id="CLU_1577383_0_0_11"/>
<sequence length="169" mass="18529">MGSIELTPGTREKIVAEVADGQYRFESPGQPMDDPWPESEDGLTTGEDGWFVVLAGIEWGPLDVSVEYRAGAPADVAPGWETVSQRSFYIPNAVFEILTTSLDVVHTVSIPSVGWHVVRVHVRGRDSRLAKNHQPGGMEEHLLQIWPADSKQPASLLVGPDHYGQAFLN</sequence>
<evidence type="ECO:0000313" key="1">
    <source>
        <dbReference type="EMBL" id="ACU96295.1"/>
    </source>
</evidence>
<organism evidence="1 2">
    <name type="scientific">Saccharomonospora viridis (strain ATCC 15386 / DSM 43017 / JCM 3036 / CCUG 5913 / NBRC 12207 / NCIMB 9602 / P101)</name>
    <name type="common">Thermoactinomyces viridis</name>
    <dbReference type="NCBI Taxonomy" id="471857"/>
    <lineage>
        <taxon>Bacteria</taxon>
        <taxon>Bacillati</taxon>
        <taxon>Actinomycetota</taxon>
        <taxon>Actinomycetes</taxon>
        <taxon>Pseudonocardiales</taxon>
        <taxon>Pseudonocardiaceae</taxon>
        <taxon>Saccharomonospora</taxon>
    </lineage>
</organism>
<name>C7MPQ0_SACVD</name>
<accession>C7MPQ0</accession>
<evidence type="ECO:0000313" key="2">
    <source>
        <dbReference type="Proteomes" id="UP000000841"/>
    </source>
</evidence>
<gene>
    <name evidence="1" type="ordered locus">Svir_12460</name>
</gene>
<protein>
    <submittedName>
        <fullName evidence="1">Uncharacterized protein</fullName>
    </submittedName>
</protein>
<dbReference type="STRING" id="471857.Svir_12460"/>